<reference evidence="3 4" key="1">
    <citation type="submission" date="2018-03" db="EMBL/GenBank/DDBJ databases">
        <title>Genomic Encyclopedia of Archaeal and Bacterial Type Strains, Phase II (KMG-II): from individual species to whole genera.</title>
        <authorList>
            <person name="Goeker M."/>
        </authorList>
    </citation>
    <scope>NUCLEOTIDE SEQUENCE [LARGE SCALE GENOMIC DNA]</scope>
    <source>
        <strain evidence="3 4">DSM 44720</strain>
    </source>
</reference>
<dbReference type="AlphaFoldDB" id="A0A2T0SWL6"/>
<evidence type="ECO:0000259" key="2">
    <source>
        <dbReference type="PROSITE" id="PS51910"/>
    </source>
</evidence>
<dbReference type="InterPro" id="IPR017853">
    <property type="entry name" value="GH"/>
</dbReference>
<evidence type="ECO:0000313" key="4">
    <source>
        <dbReference type="Proteomes" id="UP000239494"/>
    </source>
</evidence>
<dbReference type="RefSeq" id="WP_106190709.1">
    <property type="nucleotide sequence ID" value="NZ_PVTF01000009.1"/>
</dbReference>
<accession>A0A2T0SWL6</accession>
<dbReference type="InterPro" id="IPR052750">
    <property type="entry name" value="GH18_Chitinase"/>
</dbReference>
<keyword evidence="3" id="KW-0378">Hydrolase</keyword>
<keyword evidence="1" id="KW-0732">Signal</keyword>
<dbReference type="PROSITE" id="PS51910">
    <property type="entry name" value="GH18_2"/>
    <property type="match status" value="1"/>
</dbReference>
<dbReference type="PANTHER" id="PTHR42976">
    <property type="entry name" value="BIFUNCTIONAL CHITINASE/LYSOZYME-RELATED"/>
    <property type="match status" value="1"/>
</dbReference>
<feature type="chain" id="PRO_5015702699" evidence="1">
    <location>
        <begin position="28"/>
        <end position="313"/>
    </location>
</feature>
<proteinExistence type="predicted"/>
<dbReference type="SUPFAM" id="SSF51445">
    <property type="entry name" value="(Trans)glycosidases"/>
    <property type="match status" value="1"/>
</dbReference>
<dbReference type="InterPro" id="IPR001223">
    <property type="entry name" value="Glyco_hydro18_cat"/>
</dbReference>
<comment type="caution">
    <text evidence="3">The sequence shown here is derived from an EMBL/GenBank/DDBJ whole genome shotgun (WGS) entry which is preliminary data.</text>
</comment>
<name>A0A2T0SWL6_9PSEU</name>
<dbReference type="GO" id="GO:0016787">
    <property type="term" value="F:hydrolase activity"/>
    <property type="evidence" value="ECO:0007669"/>
    <property type="project" value="UniProtKB-KW"/>
</dbReference>
<feature type="domain" description="GH18" evidence="2">
    <location>
        <begin position="32"/>
        <end position="313"/>
    </location>
</feature>
<dbReference type="OrthoDB" id="99456at2"/>
<evidence type="ECO:0000256" key="1">
    <source>
        <dbReference type="SAM" id="SignalP"/>
    </source>
</evidence>
<organism evidence="3 4">
    <name type="scientific">Umezawaea tangerina</name>
    <dbReference type="NCBI Taxonomy" id="84725"/>
    <lineage>
        <taxon>Bacteria</taxon>
        <taxon>Bacillati</taxon>
        <taxon>Actinomycetota</taxon>
        <taxon>Actinomycetes</taxon>
        <taxon>Pseudonocardiales</taxon>
        <taxon>Pseudonocardiaceae</taxon>
        <taxon>Umezawaea</taxon>
    </lineage>
</organism>
<dbReference type="GO" id="GO:0005975">
    <property type="term" value="P:carbohydrate metabolic process"/>
    <property type="evidence" value="ECO:0007669"/>
    <property type="project" value="InterPro"/>
</dbReference>
<dbReference type="EMBL" id="PVTF01000009">
    <property type="protein sequence ID" value="PRY37805.1"/>
    <property type="molecule type" value="Genomic_DNA"/>
</dbReference>
<dbReference type="PANTHER" id="PTHR42976:SF1">
    <property type="entry name" value="GH18 DOMAIN-CONTAINING PROTEIN-RELATED"/>
    <property type="match status" value="1"/>
</dbReference>
<protein>
    <submittedName>
        <fullName evidence="3">Chitinase (Glycosyl hydrolase family 18)</fullName>
    </submittedName>
</protein>
<gene>
    <name evidence="3" type="ORF">CLV43_10925</name>
</gene>
<feature type="signal peptide" evidence="1">
    <location>
        <begin position="1"/>
        <end position="27"/>
    </location>
</feature>
<sequence length="313" mass="33385">MKIMRRLLVASTVALSTVGLVAPAADAAVDPVLSAPYLYQWESPPNPVSVMQATGVKSFTLAFVLSNGNCNPQWDGQRSLTGADITRVNQIRAAGGDALPSIGGWSGNKLGSTCSSATALAGAYQKVINAGQFKAIDLDIENTDEFQNATVQDRILGAVKIIKQNNPGVRVVITIPTEVSGPETWGQRLIQRSKDLGANVDVWTLMPFDFSSGGDMPGKTKSAVTGLKNKLKSVFGLADDAAWRKSGLSSMNGHTDNAGEVVSVNDYRAIRDWARTVHLARLSFWALNRDCDGCAGVSQGQYEFTKITANYTG</sequence>
<dbReference type="CDD" id="cd06543">
    <property type="entry name" value="GH18_PF-ChiA-like"/>
    <property type="match status" value="1"/>
</dbReference>
<keyword evidence="4" id="KW-1185">Reference proteome</keyword>
<evidence type="ECO:0000313" key="3">
    <source>
        <dbReference type="EMBL" id="PRY37805.1"/>
    </source>
</evidence>
<dbReference type="Gene3D" id="3.20.20.80">
    <property type="entry name" value="Glycosidases"/>
    <property type="match status" value="1"/>
</dbReference>
<dbReference type="Proteomes" id="UP000239494">
    <property type="component" value="Unassembled WGS sequence"/>
</dbReference>